<name>A0A919VL80_9ACTN</name>
<proteinExistence type="predicted"/>
<organism evidence="2 3">
    <name type="scientific">Actinoplanes auranticolor</name>
    <dbReference type="NCBI Taxonomy" id="47988"/>
    <lineage>
        <taxon>Bacteria</taxon>
        <taxon>Bacillati</taxon>
        <taxon>Actinomycetota</taxon>
        <taxon>Actinomycetes</taxon>
        <taxon>Micromonosporales</taxon>
        <taxon>Micromonosporaceae</taxon>
        <taxon>Actinoplanes</taxon>
    </lineage>
</organism>
<evidence type="ECO:0000256" key="1">
    <source>
        <dbReference type="SAM" id="MobiDB-lite"/>
    </source>
</evidence>
<comment type="caution">
    <text evidence="2">The sequence shown here is derived from an EMBL/GenBank/DDBJ whole genome shotgun (WGS) entry which is preliminary data.</text>
</comment>
<accession>A0A919VL80</accession>
<keyword evidence="3" id="KW-1185">Reference proteome</keyword>
<gene>
    <name evidence="2" type="ORF">Aau02nite_27180</name>
</gene>
<reference evidence="2" key="1">
    <citation type="submission" date="2021-03" db="EMBL/GenBank/DDBJ databases">
        <title>Whole genome shotgun sequence of Actinoplanes auranticolor NBRC 12245.</title>
        <authorList>
            <person name="Komaki H."/>
            <person name="Tamura T."/>
        </authorList>
    </citation>
    <scope>NUCLEOTIDE SEQUENCE</scope>
    <source>
        <strain evidence="2">NBRC 12245</strain>
    </source>
</reference>
<evidence type="ECO:0000313" key="2">
    <source>
        <dbReference type="EMBL" id="GIM67388.1"/>
    </source>
</evidence>
<dbReference type="AlphaFoldDB" id="A0A919VL80"/>
<feature type="compositionally biased region" description="Acidic residues" evidence="1">
    <location>
        <begin position="165"/>
        <end position="181"/>
    </location>
</feature>
<dbReference type="Proteomes" id="UP000681340">
    <property type="component" value="Unassembled WGS sequence"/>
</dbReference>
<sequence length="220" mass="22419">MHAVPGRLPGRVGLSEGADSRWRPGGCRDIGQKVHSVTGMTKKWLLAGFGALALAMGGCGGPPTPPDRAVTPEIAVTERPGPAGAVMGDSPPPAPRRDRTPPVVATTVTVPPLPARPARPVSAADGVAAGPPARDTAPGAHQPPRDPEPVDVTRPQPDTGGDDGSAGDDPDEDLTGGEDADGGIGPGAGDGLDRGRRSGCNRVTGHFRDGHRARGHWRCR</sequence>
<feature type="region of interest" description="Disordered" evidence="1">
    <location>
        <begin position="1"/>
        <end position="20"/>
    </location>
</feature>
<feature type="compositionally biased region" description="Low complexity" evidence="1">
    <location>
        <begin position="101"/>
        <end position="110"/>
    </location>
</feature>
<dbReference type="EMBL" id="BOQL01000021">
    <property type="protein sequence ID" value="GIM67388.1"/>
    <property type="molecule type" value="Genomic_DNA"/>
</dbReference>
<feature type="region of interest" description="Disordered" evidence="1">
    <location>
        <begin position="76"/>
        <end position="220"/>
    </location>
</feature>
<protein>
    <submittedName>
        <fullName evidence="2">Uncharacterized protein</fullName>
    </submittedName>
</protein>
<evidence type="ECO:0000313" key="3">
    <source>
        <dbReference type="Proteomes" id="UP000681340"/>
    </source>
</evidence>